<dbReference type="AlphaFoldDB" id="A6L7B8"/>
<gene>
    <name evidence="2" type="ordered locus">BVU_3979</name>
</gene>
<dbReference type="STRING" id="435590.BVU_3979"/>
<evidence type="ECO:0000313" key="3">
    <source>
        <dbReference type="Proteomes" id="UP000002861"/>
    </source>
</evidence>
<dbReference type="Proteomes" id="UP000002861">
    <property type="component" value="Chromosome"/>
</dbReference>
<dbReference type="InterPro" id="IPR013216">
    <property type="entry name" value="Methyltransf_11"/>
</dbReference>
<dbReference type="SUPFAM" id="SSF53335">
    <property type="entry name" value="S-adenosyl-L-methionine-dependent methyltransferases"/>
    <property type="match status" value="1"/>
</dbReference>
<dbReference type="GO" id="GO:0008757">
    <property type="term" value="F:S-adenosylmethionine-dependent methyltransferase activity"/>
    <property type="evidence" value="ECO:0007669"/>
    <property type="project" value="InterPro"/>
</dbReference>
<dbReference type="HOGENOM" id="CLU_1084421_0_0_10"/>
<organism evidence="2 3">
    <name type="scientific">Phocaeicola vulgatus (strain ATCC 8482 / DSM 1447 / JCM 5826 / CCUG 4940 / NBRC 14291 / NCTC 11154)</name>
    <name type="common">Bacteroides vulgatus</name>
    <dbReference type="NCBI Taxonomy" id="435590"/>
    <lineage>
        <taxon>Bacteria</taxon>
        <taxon>Pseudomonadati</taxon>
        <taxon>Bacteroidota</taxon>
        <taxon>Bacteroidia</taxon>
        <taxon>Bacteroidales</taxon>
        <taxon>Bacteroidaceae</taxon>
        <taxon>Phocaeicola</taxon>
    </lineage>
</organism>
<dbReference type="Pfam" id="PF08241">
    <property type="entry name" value="Methyltransf_11"/>
    <property type="match status" value="1"/>
</dbReference>
<evidence type="ECO:0000313" key="2">
    <source>
        <dbReference type="EMBL" id="ABR41582.1"/>
    </source>
</evidence>
<reference evidence="2 3" key="1">
    <citation type="journal article" date="2007" name="PLoS Biol.">
        <title>Evolution of symbiotic bacteria in the distal human intestine.</title>
        <authorList>
            <person name="Xu J."/>
            <person name="Mahowald M.A."/>
            <person name="Ley R.E."/>
            <person name="Lozupone C.A."/>
            <person name="Hamady M."/>
            <person name="Martens E.C."/>
            <person name="Henrissat B."/>
            <person name="Coutinho P.M."/>
            <person name="Minx P."/>
            <person name="Latreille P."/>
            <person name="Cordum H."/>
            <person name="Van Brunt A."/>
            <person name="Kim K."/>
            <person name="Fulton R.S."/>
            <person name="Fulton L.A."/>
            <person name="Clifton S.W."/>
            <person name="Wilson R.K."/>
            <person name="Knight R.D."/>
            <person name="Gordon J.I."/>
        </authorList>
    </citation>
    <scope>NUCLEOTIDE SEQUENCE [LARGE SCALE GENOMIC DNA]</scope>
    <source>
        <strain evidence="3">ATCC 8482 / DSM 1447 / JCM 5826 / CCUG 4940 / NBRC 14291 / NCTC 11154</strain>
    </source>
</reference>
<dbReference type="PaxDb" id="435590-BVU_3979"/>
<dbReference type="Gene3D" id="3.40.50.150">
    <property type="entry name" value="Vaccinia Virus protein VP39"/>
    <property type="match status" value="1"/>
</dbReference>
<dbReference type="eggNOG" id="COG2226">
    <property type="taxonomic scope" value="Bacteria"/>
</dbReference>
<evidence type="ECO:0000259" key="1">
    <source>
        <dbReference type="Pfam" id="PF08241"/>
    </source>
</evidence>
<protein>
    <recommendedName>
        <fullName evidence="1">Methyltransferase type 11 domain-containing protein</fullName>
    </recommendedName>
</protein>
<proteinExistence type="predicted"/>
<dbReference type="InterPro" id="IPR029063">
    <property type="entry name" value="SAM-dependent_MTases_sf"/>
</dbReference>
<feature type="domain" description="Methyltransferase type 11" evidence="1">
    <location>
        <begin position="65"/>
        <end position="117"/>
    </location>
</feature>
<accession>A6L7B8</accession>
<name>A6L7B8_PHOV8</name>
<dbReference type="EMBL" id="CP000139">
    <property type="protein sequence ID" value="ABR41582.1"/>
    <property type="molecule type" value="Genomic_DNA"/>
</dbReference>
<dbReference type="PANTHER" id="PTHR43591:SF24">
    <property type="entry name" value="2-METHOXY-6-POLYPRENYL-1,4-BENZOQUINOL METHYLASE, MITOCHONDRIAL"/>
    <property type="match status" value="1"/>
</dbReference>
<dbReference type="CDD" id="cd02440">
    <property type="entry name" value="AdoMet_MTases"/>
    <property type="match status" value="1"/>
</dbReference>
<dbReference type="PANTHER" id="PTHR43591">
    <property type="entry name" value="METHYLTRANSFERASE"/>
    <property type="match status" value="1"/>
</dbReference>
<dbReference type="KEGG" id="bvu:BVU_3979"/>
<sequence>MDSAIQQLIKRNKTMKTDSPYDRGDIHINKNDKVLEIGPGHNPTYRSNVIAEKFIDTNYHRCGDVKIYPHQTFVHADGEKLPFKDKEFDYVICNQVLEHVEHPEAFVKELCRVARRGYIETPSLLGEYLFPKKSHKWVILDIDNKLVFYEKNKMPGNYENDYGELFLNYLPFQSLPYKLLWLTEGDITLNRYEWKDEVEILVNPEDEYYSSFFLNKWNWEMVEKLYPRRSALTEMKKMIQALFYILKNKFKSRFSNHRNPVTLSEYIKTHEVVR</sequence>